<comment type="subcellular location">
    <subcellularLocation>
        <location evidence="1">Secreted</location>
    </subcellularLocation>
</comment>
<dbReference type="InterPro" id="IPR025155">
    <property type="entry name" value="WxxW_domain"/>
</dbReference>
<protein>
    <recommendedName>
        <fullName evidence="6">WxxW domain-containing protein</fullName>
    </recommendedName>
</protein>
<evidence type="ECO:0000256" key="4">
    <source>
        <dbReference type="ARBA" id="ARBA00023180"/>
    </source>
</evidence>
<dbReference type="Pfam" id="PF13330">
    <property type="entry name" value="Mucin2_WxxW"/>
    <property type="match status" value="1"/>
</dbReference>
<dbReference type="AlphaFoldDB" id="A0A818CQF2"/>
<accession>A0A818CQF2</accession>
<reference evidence="7" key="1">
    <citation type="submission" date="2021-02" db="EMBL/GenBank/DDBJ databases">
        <authorList>
            <person name="Nowell W R."/>
        </authorList>
    </citation>
    <scope>NUCLEOTIDE SEQUENCE</scope>
</reference>
<name>A0A818CQF2_9BILA</name>
<dbReference type="EMBL" id="CAJNXB010005646">
    <property type="protein sequence ID" value="CAF3433456.1"/>
    <property type="molecule type" value="Genomic_DNA"/>
</dbReference>
<proteinExistence type="predicted"/>
<evidence type="ECO:0000256" key="3">
    <source>
        <dbReference type="ARBA" id="ARBA00022729"/>
    </source>
</evidence>
<keyword evidence="4" id="KW-0325">Glycoprotein</keyword>
<comment type="caution">
    <text evidence="7">The sequence shown here is derived from an EMBL/GenBank/DDBJ whole genome shotgun (WGS) entry which is preliminary data.</text>
</comment>
<keyword evidence="3 5" id="KW-0732">Signal</keyword>
<evidence type="ECO:0000256" key="1">
    <source>
        <dbReference type="ARBA" id="ARBA00004613"/>
    </source>
</evidence>
<evidence type="ECO:0000313" key="8">
    <source>
        <dbReference type="Proteomes" id="UP000663825"/>
    </source>
</evidence>
<evidence type="ECO:0000256" key="2">
    <source>
        <dbReference type="ARBA" id="ARBA00022525"/>
    </source>
</evidence>
<dbReference type="Proteomes" id="UP000663825">
    <property type="component" value="Unassembled WGS sequence"/>
</dbReference>
<dbReference type="OrthoDB" id="10018712at2759"/>
<sequence length="434" mass="47630">MLFTVFLLILFFNGISSQQGIFEPYTFGEGSCTGSYKWTTWYDTNDPSATQGDVEITNHIQKLFPTFMCLYPTAIEAQTSYGASPSTTGDVFRITVKDGFLCLNQQISNYRNRICNDYKKLVEMNIVFIILSLITTYIGAAVCSNATEISAERVSNYCYYCSNCPRPFNPASPYVTTAPSNTGWCAMMSATSSPDGAYTRGVAQPGLCFSSGCSWKTVAGRRTWVCCCNNQDLCNAYVPLTCYHCLTCPRPFRSSSMYVTRVSSTTGWCAKMSSSSLPDEISTRGIAQPGLCFSNGCSWKNVAGRSTWFQTFCITTSVGPNVFDVPAPGSGPKILGPDGLDQTLRIRISYCSGCHQVNTQIINDLVEVNIKIGNLLAVDRQTENVYPTCPIRSQRQKLRRADSGSLLVSISTNDSSFLNSDGLNNIDPSVLYPP</sequence>
<feature type="domain" description="WxxW" evidence="6">
    <location>
        <begin position="38"/>
        <end position="119"/>
    </location>
</feature>
<dbReference type="GO" id="GO:0005576">
    <property type="term" value="C:extracellular region"/>
    <property type="evidence" value="ECO:0007669"/>
    <property type="project" value="UniProtKB-SubCell"/>
</dbReference>
<feature type="chain" id="PRO_5032970098" description="WxxW domain-containing protein" evidence="5">
    <location>
        <begin position="18"/>
        <end position="434"/>
    </location>
</feature>
<gene>
    <name evidence="7" type="ORF">TIS948_LOCUS30539</name>
</gene>
<keyword evidence="2" id="KW-0964">Secreted</keyword>
<evidence type="ECO:0000256" key="5">
    <source>
        <dbReference type="SAM" id="SignalP"/>
    </source>
</evidence>
<feature type="signal peptide" evidence="5">
    <location>
        <begin position="1"/>
        <end position="17"/>
    </location>
</feature>
<organism evidence="7 8">
    <name type="scientific">Rotaria socialis</name>
    <dbReference type="NCBI Taxonomy" id="392032"/>
    <lineage>
        <taxon>Eukaryota</taxon>
        <taxon>Metazoa</taxon>
        <taxon>Spiralia</taxon>
        <taxon>Gnathifera</taxon>
        <taxon>Rotifera</taxon>
        <taxon>Eurotatoria</taxon>
        <taxon>Bdelloidea</taxon>
        <taxon>Philodinida</taxon>
        <taxon>Philodinidae</taxon>
        <taxon>Rotaria</taxon>
    </lineage>
</organism>
<evidence type="ECO:0000259" key="6">
    <source>
        <dbReference type="Pfam" id="PF13330"/>
    </source>
</evidence>
<evidence type="ECO:0000313" key="7">
    <source>
        <dbReference type="EMBL" id="CAF3433456.1"/>
    </source>
</evidence>